<evidence type="ECO:0000259" key="1">
    <source>
        <dbReference type="PROSITE" id="PS50075"/>
    </source>
</evidence>
<dbReference type="Proteomes" id="UP001548189">
    <property type="component" value="Unassembled WGS sequence"/>
</dbReference>
<evidence type="ECO:0000313" key="3">
    <source>
        <dbReference type="Proteomes" id="UP001548189"/>
    </source>
</evidence>
<dbReference type="Gene3D" id="1.10.1200.10">
    <property type="entry name" value="ACP-like"/>
    <property type="match status" value="1"/>
</dbReference>
<name>A0ABV2BXV8_9GAMM</name>
<keyword evidence="3" id="KW-1185">Reference proteome</keyword>
<dbReference type="EMBL" id="JBEVCJ010000026">
    <property type="protein sequence ID" value="MET1256772.1"/>
    <property type="molecule type" value="Genomic_DNA"/>
</dbReference>
<dbReference type="InterPro" id="IPR036736">
    <property type="entry name" value="ACP-like_sf"/>
</dbReference>
<accession>A0ABV2BXV8</accession>
<dbReference type="InterPro" id="IPR009081">
    <property type="entry name" value="PP-bd_ACP"/>
</dbReference>
<feature type="domain" description="Carrier" evidence="1">
    <location>
        <begin position="4"/>
        <end position="84"/>
    </location>
</feature>
<organism evidence="2 3">
    <name type="scientific">Aliikangiella maris</name>
    <dbReference type="NCBI Taxonomy" id="3162458"/>
    <lineage>
        <taxon>Bacteria</taxon>
        <taxon>Pseudomonadati</taxon>
        <taxon>Pseudomonadota</taxon>
        <taxon>Gammaproteobacteria</taxon>
        <taxon>Oceanospirillales</taxon>
        <taxon>Pleioneaceae</taxon>
        <taxon>Aliikangiella</taxon>
    </lineage>
</organism>
<reference evidence="2 3" key="1">
    <citation type="submission" date="2024-06" db="EMBL/GenBank/DDBJ databases">
        <authorList>
            <person name="Li F."/>
        </authorList>
    </citation>
    <scope>NUCLEOTIDE SEQUENCE [LARGE SCALE GENOMIC DNA]</scope>
    <source>
        <strain evidence="2 3">GXAS 311</strain>
    </source>
</reference>
<evidence type="ECO:0000313" key="2">
    <source>
        <dbReference type="EMBL" id="MET1256772.1"/>
    </source>
</evidence>
<dbReference type="RefSeq" id="WP_353897354.1">
    <property type="nucleotide sequence ID" value="NZ_JBEVCJ010000026.1"/>
</dbReference>
<dbReference type="PROSITE" id="PS50075">
    <property type="entry name" value="CARRIER"/>
    <property type="match status" value="1"/>
</dbReference>
<dbReference type="SUPFAM" id="SSF47336">
    <property type="entry name" value="ACP-like"/>
    <property type="match status" value="1"/>
</dbReference>
<gene>
    <name evidence="2" type="ORF">ABVT43_16640</name>
</gene>
<protein>
    <submittedName>
        <fullName evidence="2">Acyl carrier protein</fullName>
    </submittedName>
</protein>
<proteinExistence type="predicted"/>
<comment type="caution">
    <text evidence="2">The sequence shown here is derived from an EMBL/GenBank/DDBJ whole genome shotgun (WGS) entry which is preliminary data.</text>
</comment>
<sequence>MNRLDVSNKIKQLLIETLSLDLSIEQLDDDTLLLGNIPEFDSMAIVSILTALEEHFEFTVEDDDLSADVFESIETLINFVEKRV</sequence>